<comment type="subcellular location">
    <subcellularLocation>
        <location evidence="2 9">Cytoplasm</location>
    </subcellularLocation>
    <subcellularLocation>
        <location evidence="1">Endoplasmic reticulum</location>
    </subcellularLocation>
</comment>
<accession>A0A2P6MP44</accession>
<evidence type="ECO:0000256" key="9">
    <source>
        <dbReference type="PIRNR" id="PIRNR038922"/>
    </source>
</evidence>
<dbReference type="InterPro" id="IPR013699">
    <property type="entry name" value="Signal_recog_part_SRP72_RNA-bd"/>
</dbReference>
<keyword evidence="6" id="KW-0256">Endoplasmic reticulum</keyword>
<gene>
    <name evidence="12" type="ORF">PROFUN_02498</name>
</gene>
<evidence type="ECO:0000313" key="12">
    <source>
        <dbReference type="EMBL" id="PRP73489.1"/>
    </source>
</evidence>
<keyword evidence="7 9" id="KW-0733">Signal recognition particle</keyword>
<evidence type="ECO:0000256" key="3">
    <source>
        <dbReference type="ARBA" id="ARBA00007676"/>
    </source>
</evidence>
<dbReference type="EMBL" id="MDYQ01000599">
    <property type="protein sequence ID" value="PRP73489.1"/>
    <property type="molecule type" value="Genomic_DNA"/>
</dbReference>
<evidence type="ECO:0000256" key="2">
    <source>
        <dbReference type="ARBA" id="ARBA00004496"/>
    </source>
</evidence>
<evidence type="ECO:0000256" key="1">
    <source>
        <dbReference type="ARBA" id="ARBA00004240"/>
    </source>
</evidence>
<evidence type="ECO:0000256" key="7">
    <source>
        <dbReference type="ARBA" id="ARBA00023135"/>
    </source>
</evidence>
<dbReference type="STRING" id="1890364.A0A2P6MP44"/>
<dbReference type="PANTHER" id="PTHR14094:SF9">
    <property type="entry name" value="SIGNAL RECOGNITION PARTICLE SUBUNIT SRP72"/>
    <property type="match status" value="1"/>
</dbReference>
<evidence type="ECO:0000256" key="8">
    <source>
        <dbReference type="ARBA" id="ARBA00023274"/>
    </source>
</evidence>
<evidence type="ECO:0000256" key="5">
    <source>
        <dbReference type="ARBA" id="ARBA00022490"/>
    </source>
</evidence>
<dbReference type="OrthoDB" id="5421607at2759"/>
<evidence type="ECO:0000256" key="6">
    <source>
        <dbReference type="ARBA" id="ARBA00022824"/>
    </source>
</evidence>
<proteinExistence type="inferred from homology"/>
<feature type="domain" description="Signal recognition particle SRP72 subunit RNA-binding" evidence="11">
    <location>
        <begin position="519"/>
        <end position="563"/>
    </location>
</feature>
<dbReference type="Pfam" id="PF14559">
    <property type="entry name" value="TPR_19"/>
    <property type="match status" value="1"/>
</dbReference>
<dbReference type="InParanoid" id="A0A2P6MP44"/>
<dbReference type="PIRSF" id="PIRSF038922">
    <property type="entry name" value="SRP72"/>
    <property type="match status" value="1"/>
</dbReference>
<evidence type="ECO:0000259" key="11">
    <source>
        <dbReference type="Pfam" id="PF08492"/>
    </source>
</evidence>
<dbReference type="Pfam" id="PF08492">
    <property type="entry name" value="SRP72"/>
    <property type="match status" value="1"/>
</dbReference>
<organism evidence="12 13">
    <name type="scientific">Planoprotostelium fungivorum</name>
    <dbReference type="NCBI Taxonomy" id="1890364"/>
    <lineage>
        <taxon>Eukaryota</taxon>
        <taxon>Amoebozoa</taxon>
        <taxon>Evosea</taxon>
        <taxon>Variosea</taxon>
        <taxon>Cavosteliida</taxon>
        <taxon>Cavosteliaceae</taxon>
        <taxon>Planoprotostelium</taxon>
    </lineage>
</organism>
<keyword evidence="5 9" id="KW-0963">Cytoplasm</keyword>
<dbReference type="InterPro" id="IPR031545">
    <property type="entry name" value="SRP72_TPR-like"/>
</dbReference>
<keyword evidence="13" id="KW-1185">Reference proteome</keyword>
<dbReference type="Gene3D" id="1.25.40.10">
    <property type="entry name" value="Tetratricopeptide repeat domain"/>
    <property type="match status" value="3"/>
</dbReference>
<dbReference type="GO" id="GO:0008312">
    <property type="term" value="F:7S RNA binding"/>
    <property type="evidence" value="ECO:0007669"/>
    <property type="project" value="InterPro"/>
</dbReference>
<name>A0A2P6MP44_9EUKA</name>
<feature type="compositionally biased region" description="Basic and acidic residues" evidence="10">
    <location>
        <begin position="547"/>
        <end position="561"/>
    </location>
</feature>
<dbReference type="GO" id="GO:0005786">
    <property type="term" value="C:signal recognition particle, endoplasmic reticulum targeting"/>
    <property type="evidence" value="ECO:0007669"/>
    <property type="project" value="UniProtKB-UniRule"/>
</dbReference>
<keyword evidence="8 9" id="KW-0687">Ribonucleoprotein</keyword>
<comment type="similarity">
    <text evidence="3 9">Belongs to the SRP72 family.</text>
</comment>
<dbReference type="Proteomes" id="UP000241769">
    <property type="component" value="Unassembled WGS sequence"/>
</dbReference>
<feature type="region of interest" description="Disordered" evidence="10">
    <location>
        <begin position="511"/>
        <end position="614"/>
    </location>
</feature>
<protein>
    <recommendedName>
        <fullName evidence="4 9">Signal recognition particle subunit SRP72</fullName>
    </recommendedName>
</protein>
<feature type="compositionally biased region" description="Basic residues" evidence="10">
    <location>
        <begin position="530"/>
        <end position="540"/>
    </location>
</feature>
<dbReference type="InterPro" id="IPR026270">
    <property type="entry name" value="SRP72"/>
</dbReference>
<comment type="caution">
    <text evidence="12">The sequence shown here is derived from an EMBL/GenBank/DDBJ whole genome shotgun (WGS) entry which is preliminary data.</text>
</comment>
<dbReference type="Pfam" id="PF17004">
    <property type="entry name" value="SRP_TPR_like"/>
    <property type="match status" value="1"/>
</dbReference>
<reference evidence="12 13" key="1">
    <citation type="journal article" date="2018" name="Genome Biol. Evol.">
        <title>Multiple Roots of Fruiting Body Formation in Amoebozoa.</title>
        <authorList>
            <person name="Hillmann F."/>
            <person name="Forbes G."/>
            <person name="Novohradska S."/>
            <person name="Ferling I."/>
            <person name="Riege K."/>
            <person name="Groth M."/>
            <person name="Westermann M."/>
            <person name="Marz M."/>
            <person name="Spaller T."/>
            <person name="Winckler T."/>
            <person name="Schaap P."/>
            <person name="Glockner G."/>
        </authorList>
    </citation>
    <scope>NUCLEOTIDE SEQUENCE [LARGE SCALE GENOMIC DNA]</scope>
    <source>
        <strain evidence="12 13">Jena</strain>
    </source>
</reference>
<evidence type="ECO:0000256" key="4">
    <source>
        <dbReference type="ARBA" id="ARBA00018350"/>
    </source>
</evidence>
<comment type="function">
    <text evidence="9">Component of the signal recognition particle (SRP) complex, a ribonucleoprotein complex that mediates the cotranslational targeting of secretory and membrane proteins to the endoplasmic reticulum (ER).</text>
</comment>
<evidence type="ECO:0000256" key="10">
    <source>
        <dbReference type="SAM" id="MobiDB-lite"/>
    </source>
</evidence>
<dbReference type="PANTHER" id="PTHR14094">
    <property type="entry name" value="SIGNAL RECOGNITION PARTICLE 72"/>
    <property type="match status" value="1"/>
</dbReference>
<dbReference type="GO" id="GO:0005783">
    <property type="term" value="C:endoplasmic reticulum"/>
    <property type="evidence" value="ECO:0007669"/>
    <property type="project" value="UniProtKB-SubCell"/>
</dbReference>
<dbReference type="InterPro" id="IPR011990">
    <property type="entry name" value="TPR-like_helical_dom_sf"/>
</dbReference>
<dbReference type="GO" id="GO:0043022">
    <property type="term" value="F:ribosome binding"/>
    <property type="evidence" value="ECO:0007669"/>
    <property type="project" value="TreeGrafter"/>
</dbReference>
<dbReference type="SUPFAM" id="SSF48452">
    <property type="entry name" value="TPR-like"/>
    <property type="match status" value="2"/>
</dbReference>
<dbReference type="GO" id="GO:0006614">
    <property type="term" value="P:SRP-dependent cotranslational protein targeting to membrane"/>
    <property type="evidence" value="ECO:0007669"/>
    <property type="project" value="UniProtKB-UniRule"/>
</dbReference>
<dbReference type="AlphaFoldDB" id="A0A2P6MP44"/>
<sequence>MSTVEAQFKELNSSIQASDYDKTVQIADKILSANQNDVEAFQCKVVALIQNGDYPAALKAIETKPEGFQFEKAYVLYRLKDFEGSLKVLTQISDKSERVLHLEGQVHHRLEQHDRALDIFKTLIEKHNVKSSEMKTNLAAAHAAGGITRKTLLEFISANRGEDSHDFSFNVACACISVGNFSDAEKFLIRAEETCKATQSEEDLNDELAGILCQRGYLQQLGGQTDLASQTYQTVLKNKPSDEAVAAVAENNLVAAKKEQSSLFDSHKKLKHAFNLDHKLNTQQKRIIGYNRALVSLLMNKAEECREQIKACEAQFADEPRFALLNSALLFKEKKFEESQKVLEEFSKRHPDSGTDLELYLVQLQLNSGKTQEAVQVLEGINKKNPKQATVAALASIHMQMNDLNAAADVLTRYAESLLSQKSVADDTDQQRVLREIGNFLVQHHRYKEAARVWEGLFKSTNDIQALGHLVISLSHFDQKSAEQYGNRLGAIKVEDEEVVDAETLENLAAPRLSVKQAETPAEGSQQTKEKKKKKKKKLLPKNLNKAIDKERWLPLRERSYYKRKKGQKASMSHGASQGAAEKPGAQPVKATTQPVKVAQPPPPQLKGKGKRKK</sequence>
<evidence type="ECO:0000313" key="13">
    <source>
        <dbReference type="Proteomes" id="UP000241769"/>
    </source>
</evidence>
<dbReference type="FunCoup" id="A0A2P6MP44">
    <property type="interactions" value="558"/>
</dbReference>